<dbReference type="KEGG" id="spq:SPAB_01129"/>
<dbReference type="EMBL" id="CP000886">
    <property type="protein sequence ID" value="ABX66547.1"/>
    <property type="molecule type" value="Genomic_DNA"/>
</dbReference>
<dbReference type="Proteomes" id="UP000008556">
    <property type="component" value="Chromosome"/>
</dbReference>
<evidence type="ECO:0000313" key="2">
    <source>
        <dbReference type="Proteomes" id="UP000008556"/>
    </source>
</evidence>
<sequence>MLFTEIPECVFIFEVMTHESFIPSLHNPLYSFTSI</sequence>
<reference evidence="1 2" key="1">
    <citation type="submission" date="2007-11" db="EMBL/GenBank/DDBJ databases">
        <authorList>
            <consortium name="The Salmonella enterica serovar Paratyphi B Genome Sequencing Project"/>
            <person name="McClelland M."/>
            <person name="Sanderson E.K."/>
            <person name="Porwollik S."/>
            <person name="Spieth J."/>
            <person name="Clifton W.S."/>
            <person name="Fulton R."/>
            <person name="Cordes M."/>
            <person name="Wollam A."/>
            <person name="Shah N."/>
            <person name="Pepin K."/>
            <person name="Bhonagiri V."/>
            <person name="Nash W."/>
            <person name="Johnson M."/>
            <person name="Thiruvilangam P."/>
            <person name="Wilson R."/>
        </authorList>
    </citation>
    <scope>NUCLEOTIDE SEQUENCE [LARGE SCALE GENOMIC DNA]</scope>
    <source>
        <strain evidence="2">ATCC BAA-1250 / SPB7</strain>
    </source>
</reference>
<accession>A0A6C6YZQ7</accession>
<organism evidence="1 2">
    <name type="scientific">Salmonella paratyphi B (strain ATCC BAA-1250 / SPB7)</name>
    <dbReference type="NCBI Taxonomy" id="1016998"/>
    <lineage>
        <taxon>Bacteria</taxon>
        <taxon>Pseudomonadati</taxon>
        <taxon>Pseudomonadota</taxon>
        <taxon>Gammaproteobacteria</taxon>
        <taxon>Enterobacterales</taxon>
        <taxon>Enterobacteriaceae</taxon>
        <taxon>Salmonella</taxon>
    </lineage>
</organism>
<dbReference type="AlphaFoldDB" id="A0A6C6YZQ7"/>
<name>A0A6C6YZQ7_SALPB</name>
<proteinExistence type="predicted"/>
<protein>
    <submittedName>
        <fullName evidence="1">Uncharacterized protein</fullName>
    </submittedName>
</protein>
<gene>
    <name evidence="1" type="ordered locus">SPAB_01129</name>
</gene>
<evidence type="ECO:0000313" key="1">
    <source>
        <dbReference type="EMBL" id="ABX66547.1"/>
    </source>
</evidence>